<protein>
    <submittedName>
        <fullName evidence="1">Uncharacterized protein</fullName>
    </submittedName>
</protein>
<evidence type="ECO:0000313" key="2">
    <source>
        <dbReference type="Proteomes" id="UP000626109"/>
    </source>
</evidence>
<gene>
    <name evidence="1" type="ORF">PGLA2088_LOCUS33777</name>
</gene>
<dbReference type="EMBL" id="CAJNNW010031007">
    <property type="protein sequence ID" value="CAE8705591.1"/>
    <property type="molecule type" value="Genomic_DNA"/>
</dbReference>
<sequence length="75" mass="8608">AEKSNFTSSWCRSRCSGITGGSCLWFSCHASRGMTYCNSFKLCMCRDGFCANDRGVCVFNFNRQWQGRMGGYRYR</sequence>
<evidence type="ECO:0000313" key="1">
    <source>
        <dbReference type="EMBL" id="CAE8705591.1"/>
    </source>
</evidence>
<comment type="caution">
    <text evidence="1">The sequence shown here is derived from an EMBL/GenBank/DDBJ whole genome shotgun (WGS) entry which is preliminary data.</text>
</comment>
<proteinExistence type="predicted"/>
<dbReference type="Proteomes" id="UP000626109">
    <property type="component" value="Unassembled WGS sequence"/>
</dbReference>
<dbReference type="AlphaFoldDB" id="A0A813KIS6"/>
<feature type="non-terminal residue" evidence="1">
    <location>
        <position position="1"/>
    </location>
</feature>
<organism evidence="1 2">
    <name type="scientific">Polarella glacialis</name>
    <name type="common">Dinoflagellate</name>
    <dbReference type="NCBI Taxonomy" id="89957"/>
    <lineage>
        <taxon>Eukaryota</taxon>
        <taxon>Sar</taxon>
        <taxon>Alveolata</taxon>
        <taxon>Dinophyceae</taxon>
        <taxon>Suessiales</taxon>
        <taxon>Suessiaceae</taxon>
        <taxon>Polarella</taxon>
    </lineage>
</organism>
<accession>A0A813KIS6</accession>
<name>A0A813KIS6_POLGL</name>
<reference evidence="1" key="1">
    <citation type="submission" date="2021-02" db="EMBL/GenBank/DDBJ databases">
        <authorList>
            <person name="Dougan E. K."/>
            <person name="Rhodes N."/>
            <person name="Thang M."/>
            <person name="Chan C."/>
        </authorList>
    </citation>
    <scope>NUCLEOTIDE SEQUENCE</scope>
</reference>